<dbReference type="GO" id="GO:0016020">
    <property type="term" value="C:membrane"/>
    <property type="evidence" value="ECO:0007669"/>
    <property type="project" value="UniProtKB-SubCell"/>
</dbReference>
<comment type="caution">
    <text evidence="10">The sequence shown here is derived from an EMBL/GenBank/DDBJ whole genome shotgun (WGS) entry which is preliminary data.</text>
</comment>
<sequence length="440" mass="47883">MDATKQDGQHDSIVIMVDGTEKTMAENQKRKDWGCLPYIAQVLQASDTKKLVHAVKFGLALVLVSLLYMLEVVHDKLGNNAMWAVMTVVVLTEYTVGATVIKGLNRGVGTTLGGGLGCFVAMLAQEIGGIGKAVAIGMSIFILGAAATYMRLVPNIKKKYDYGVLIFILTLSLVSISGVRGNEIIQVASDRLSSIFMGFAITAFTSLFIFPLWAGDELHSSLASQFDSIAQSIEDFLDDHIVQANGKKGTDEARKLSTCFSVLTSKSTHESLANFARWEPWHGRFGFQYPWNKYLEIARLLQELAANIITAEGFMKTKLEVCHTSTKELCKGASSLLAGAMRELGGSILHMKQFQQQDIAGEAFQEMRAELSAYIQVHSSATTINHSGAVDNGMKCSAGHSMFLLISMVEILDRVQDLVIGVKELGVSAGFVDPMPHEKS</sequence>
<feature type="transmembrane region" description="Helical" evidence="9">
    <location>
        <begin position="192"/>
        <end position="214"/>
    </location>
</feature>
<keyword evidence="4 9" id="KW-0812">Transmembrane</keyword>
<evidence type="ECO:0000256" key="3">
    <source>
        <dbReference type="ARBA" id="ARBA00022448"/>
    </source>
</evidence>
<feature type="transmembrane region" description="Helical" evidence="9">
    <location>
        <begin position="82"/>
        <end position="101"/>
    </location>
</feature>
<keyword evidence="7 9" id="KW-0472">Membrane</keyword>
<evidence type="ECO:0000313" key="11">
    <source>
        <dbReference type="Proteomes" id="UP000636800"/>
    </source>
</evidence>
<feature type="transmembrane region" description="Helical" evidence="9">
    <location>
        <begin position="130"/>
        <end position="150"/>
    </location>
</feature>
<comment type="subcellular location">
    <subcellularLocation>
        <location evidence="1">Membrane</location>
        <topology evidence="1">Multi-pass membrane protein</topology>
    </subcellularLocation>
</comment>
<evidence type="ECO:0000256" key="2">
    <source>
        <dbReference type="ARBA" id="ARBA00007079"/>
    </source>
</evidence>
<gene>
    <name evidence="10" type="ORF">HPP92_010623</name>
</gene>
<evidence type="ECO:0000256" key="9">
    <source>
        <dbReference type="SAM" id="Phobius"/>
    </source>
</evidence>
<dbReference type="AlphaFoldDB" id="A0A835QU84"/>
<feature type="transmembrane region" description="Helical" evidence="9">
    <location>
        <begin position="162"/>
        <end position="180"/>
    </location>
</feature>
<evidence type="ECO:0008006" key="12">
    <source>
        <dbReference type="Google" id="ProtNLM"/>
    </source>
</evidence>
<evidence type="ECO:0000256" key="6">
    <source>
        <dbReference type="ARBA" id="ARBA00023065"/>
    </source>
</evidence>
<reference evidence="10 11" key="1">
    <citation type="journal article" date="2020" name="Nat. Food">
        <title>A phased Vanilla planifolia genome enables genetic improvement of flavour and production.</title>
        <authorList>
            <person name="Hasing T."/>
            <person name="Tang H."/>
            <person name="Brym M."/>
            <person name="Khazi F."/>
            <person name="Huang T."/>
            <person name="Chambers A.H."/>
        </authorList>
    </citation>
    <scope>NUCLEOTIDE SEQUENCE [LARGE SCALE GENOMIC DNA]</scope>
    <source>
        <tissue evidence="10">Leaf</tissue>
    </source>
</reference>
<keyword evidence="6" id="KW-0406">Ion transport</keyword>
<organism evidence="10 11">
    <name type="scientific">Vanilla planifolia</name>
    <name type="common">Vanilla</name>
    <dbReference type="NCBI Taxonomy" id="51239"/>
    <lineage>
        <taxon>Eukaryota</taxon>
        <taxon>Viridiplantae</taxon>
        <taxon>Streptophyta</taxon>
        <taxon>Embryophyta</taxon>
        <taxon>Tracheophyta</taxon>
        <taxon>Spermatophyta</taxon>
        <taxon>Magnoliopsida</taxon>
        <taxon>Liliopsida</taxon>
        <taxon>Asparagales</taxon>
        <taxon>Orchidaceae</taxon>
        <taxon>Vanilloideae</taxon>
        <taxon>Vanilleae</taxon>
        <taxon>Vanilla</taxon>
    </lineage>
</organism>
<evidence type="ECO:0000256" key="4">
    <source>
        <dbReference type="ARBA" id="ARBA00022692"/>
    </source>
</evidence>
<keyword evidence="11" id="KW-1185">Reference proteome</keyword>
<evidence type="ECO:0000313" key="10">
    <source>
        <dbReference type="EMBL" id="KAG0479765.1"/>
    </source>
</evidence>
<keyword evidence="5 9" id="KW-1133">Transmembrane helix</keyword>
<dbReference type="Pfam" id="PF11744">
    <property type="entry name" value="ALMT"/>
    <property type="match status" value="1"/>
</dbReference>
<comment type="similarity">
    <text evidence="2">Belongs to the aromatic acid exporter (TC 2.A.85) family.</text>
</comment>
<dbReference type="OrthoDB" id="270930at2759"/>
<dbReference type="EMBL" id="JADCNL010000005">
    <property type="protein sequence ID" value="KAG0479765.1"/>
    <property type="molecule type" value="Genomic_DNA"/>
</dbReference>
<keyword evidence="3" id="KW-0813">Transport</keyword>
<name>A0A835QU84_VANPL</name>
<dbReference type="GO" id="GO:0015743">
    <property type="term" value="P:malate transport"/>
    <property type="evidence" value="ECO:0007669"/>
    <property type="project" value="InterPro"/>
</dbReference>
<keyword evidence="8" id="KW-0407">Ion channel</keyword>
<proteinExistence type="inferred from homology"/>
<evidence type="ECO:0000256" key="5">
    <source>
        <dbReference type="ARBA" id="ARBA00022989"/>
    </source>
</evidence>
<dbReference type="InterPro" id="IPR020966">
    <property type="entry name" value="ALMT"/>
</dbReference>
<dbReference type="Proteomes" id="UP000636800">
    <property type="component" value="Chromosome 5"/>
</dbReference>
<dbReference type="GO" id="GO:0034220">
    <property type="term" value="P:monoatomic ion transmembrane transport"/>
    <property type="evidence" value="ECO:0007669"/>
    <property type="project" value="UniProtKB-KW"/>
</dbReference>
<protein>
    <recommendedName>
        <fullName evidence="12">Aluminum-activated malate transporter</fullName>
    </recommendedName>
</protein>
<evidence type="ECO:0000256" key="1">
    <source>
        <dbReference type="ARBA" id="ARBA00004141"/>
    </source>
</evidence>
<dbReference type="PANTHER" id="PTHR31086">
    <property type="entry name" value="ALUMINUM-ACTIVATED MALATE TRANSPORTER 10"/>
    <property type="match status" value="1"/>
</dbReference>
<accession>A0A835QU84</accession>
<evidence type="ECO:0000256" key="7">
    <source>
        <dbReference type="ARBA" id="ARBA00023136"/>
    </source>
</evidence>
<feature type="transmembrane region" description="Helical" evidence="9">
    <location>
        <begin position="51"/>
        <end position="70"/>
    </location>
</feature>
<evidence type="ECO:0000256" key="8">
    <source>
        <dbReference type="ARBA" id="ARBA00023303"/>
    </source>
</evidence>